<reference evidence="2 3" key="1">
    <citation type="submission" date="2022-10" db="EMBL/GenBank/DDBJ databases">
        <title>Erythrobacter sp. sf7 Genome sequencing.</title>
        <authorList>
            <person name="Park S."/>
        </authorList>
    </citation>
    <scope>NUCLEOTIDE SEQUENCE [LARGE SCALE GENOMIC DNA]</scope>
    <source>
        <strain evidence="3">sf7</strain>
    </source>
</reference>
<keyword evidence="1" id="KW-1133">Transmembrane helix</keyword>
<protein>
    <submittedName>
        <fullName evidence="2">Uncharacterized protein</fullName>
    </submittedName>
</protein>
<keyword evidence="1" id="KW-0472">Membrane</keyword>
<proteinExistence type="predicted"/>
<evidence type="ECO:0000313" key="2">
    <source>
        <dbReference type="EMBL" id="MDC8755729.1"/>
    </source>
</evidence>
<sequence>MNRPRPTAFEGELERRLAILARGEDVDRRLPKADTVALATITIGSFAMVLIAQAF</sequence>
<dbReference type="EMBL" id="JAQQXQ010000013">
    <property type="protein sequence ID" value="MDC8755729.1"/>
    <property type="molecule type" value="Genomic_DNA"/>
</dbReference>
<organism evidence="2 3">
    <name type="scientific">Erythrobacter fulvus</name>
    <dbReference type="NCBI Taxonomy" id="2987523"/>
    <lineage>
        <taxon>Bacteria</taxon>
        <taxon>Pseudomonadati</taxon>
        <taxon>Pseudomonadota</taxon>
        <taxon>Alphaproteobacteria</taxon>
        <taxon>Sphingomonadales</taxon>
        <taxon>Erythrobacteraceae</taxon>
        <taxon>Erythrobacter/Porphyrobacter group</taxon>
        <taxon>Erythrobacter</taxon>
    </lineage>
</organism>
<name>A0ABT5JT48_9SPHN</name>
<dbReference type="Proteomes" id="UP001216558">
    <property type="component" value="Unassembled WGS sequence"/>
</dbReference>
<gene>
    <name evidence="2" type="ORF">OIK40_13850</name>
</gene>
<keyword evidence="3" id="KW-1185">Reference proteome</keyword>
<evidence type="ECO:0000313" key="3">
    <source>
        <dbReference type="Proteomes" id="UP001216558"/>
    </source>
</evidence>
<keyword evidence="1" id="KW-0812">Transmembrane</keyword>
<evidence type="ECO:0000256" key="1">
    <source>
        <dbReference type="SAM" id="Phobius"/>
    </source>
</evidence>
<feature type="transmembrane region" description="Helical" evidence="1">
    <location>
        <begin position="36"/>
        <end position="54"/>
    </location>
</feature>
<dbReference type="RefSeq" id="WP_273678939.1">
    <property type="nucleotide sequence ID" value="NZ_JAQQXQ010000013.1"/>
</dbReference>
<comment type="caution">
    <text evidence="2">The sequence shown here is derived from an EMBL/GenBank/DDBJ whole genome shotgun (WGS) entry which is preliminary data.</text>
</comment>
<accession>A0ABT5JT48</accession>